<dbReference type="GeneID" id="8851344"/>
<dbReference type="Proteomes" id="UP000006671">
    <property type="component" value="Unassembled WGS sequence"/>
</dbReference>
<proteinExistence type="predicted"/>
<dbReference type="KEGG" id="ngr:NAEGRDRAFT_70363"/>
<dbReference type="AlphaFoldDB" id="D2VN41"/>
<name>D2VN41_NAEGR</name>
<organism evidence="2">
    <name type="scientific">Naegleria gruberi</name>
    <name type="common">Amoeba</name>
    <dbReference type="NCBI Taxonomy" id="5762"/>
    <lineage>
        <taxon>Eukaryota</taxon>
        <taxon>Discoba</taxon>
        <taxon>Heterolobosea</taxon>
        <taxon>Tetramitia</taxon>
        <taxon>Eutetramitia</taxon>
        <taxon>Vahlkampfiidae</taxon>
        <taxon>Naegleria</taxon>
    </lineage>
</organism>
<protein>
    <submittedName>
        <fullName evidence="1">Predicted protein</fullName>
    </submittedName>
</protein>
<evidence type="ECO:0000313" key="1">
    <source>
        <dbReference type="EMBL" id="EFC41929.1"/>
    </source>
</evidence>
<dbReference type="RefSeq" id="XP_002674673.1">
    <property type="nucleotide sequence ID" value="XM_002674627.1"/>
</dbReference>
<reference evidence="1 2" key="1">
    <citation type="journal article" date="2010" name="Cell">
        <title>The genome of Naegleria gruberi illuminates early eukaryotic versatility.</title>
        <authorList>
            <person name="Fritz-Laylin L.K."/>
            <person name="Prochnik S.E."/>
            <person name="Ginger M.L."/>
            <person name="Dacks J.B."/>
            <person name="Carpenter M.L."/>
            <person name="Field M.C."/>
            <person name="Kuo A."/>
            <person name="Paredez A."/>
            <person name="Chapman J."/>
            <person name="Pham J."/>
            <person name="Shu S."/>
            <person name="Neupane R."/>
            <person name="Cipriano M."/>
            <person name="Mancuso J."/>
            <person name="Tu H."/>
            <person name="Salamov A."/>
            <person name="Lindquist E."/>
            <person name="Shapiro H."/>
            <person name="Lucas S."/>
            <person name="Grigoriev I.V."/>
            <person name="Cande W.Z."/>
            <person name="Fulton C."/>
            <person name="Rokhsar D.S."/>
            <person name="Dawson S.C."/>
        </authorList>
    </citation>
    <scope>NUCLEOTIDE SEQUENCE [LARGE SCALE GENOMIC DNA]</scope>
    <source>
        <strain evidence="1 2">NEG-M</strain>
    </source>
</reference>
<evidence type="ECO:0000313" key="2">
    <source>
        <dbReference type="Proteomes" id="UP000006671"/>
    </source>
</evidence>
<keyword evidence="2" id="KW-1185">Reference proteome</keyword>
<gene>
    <name evidence="1" type="ORF">NAEGRDRAFT_70363</name>
</gene>
<dbReference type="InParanoid" id="D2VN41"/>
<accession>D2VN41</accession>
<dbReference type="VEuPathDB" id="AmoebaDB:NAEGRDRAFT_70363"/>
<dbReference type="EMBL" id="GG738883">
    <property type="protein sequence ID" value="EFC41929.1"/>
    <property type="molecule type" value="Genomic_DNA"/>
</dbReference>
<sequence>MSKQFINNNNTQIAITNEEIASSTKDRNDILTTTTKIEQQPPSSFKEVKQKGWFYWFKADDDHDSEDEDFDDDDTENFSNKFITKDWSDMNLFEKTLSIGEKLGYHVANILGITDSKFQVEKVEYQSVSILLTISNNIN</sequence>